<dbReference type="EMBL" id="LLXJ01000146">
    <property type="protein sequence ID" value="PKC14228.1"/>
    <property type="molecule type" value="Genomic_DNA"/>
</dbReference>
<reference evidence="1 6" key="2">
    <citation type="submission" date="2017-09" db="EMBL/GenBank/DDBJ databases">
        <title>Extensive intraspecific genome diversity in a model arbuscular mycorrhizal fungus.</title>
        <authorList>
            <person name="Chen E.C."/>
            <person name="Morin E."/>
            <person name="Beaudet D."/>
            <person name="Noel J."/>
            <person name="Ndikumana S."/>
            <person name="Charron P."/>
            <person name="St-Onge C."/>
            <person name="Giorgi J."/>
            <person name="Grigoriev I.V."/>
            <person name="Roux C."/>
            <person name="Martin F.M."/>
            <person name="Corradi N."/>
        </authorList>
    </citation>
    <scope>NUCLEOTIDE SEQUENCE [LARGE SCALE GENOMIC DNA]</scope>
    <source>
        <strain evidence="1 6">A5</strain>
    </source>
</reference>
<dbReference type="VEuPathDB" id="FungiDB:FUN_021288"/>
<gene>
    <name evidence="3" type="ORF">RhiirA1_413697</name>
    <name evidence="4" type="ORF">RhiirA4_391390</name>
    <name evidence="2" type="ORF">RhiirA5_347890</name>
    <name evidence="1" type="ORF">RhiirA5_350603</name>
</gene>
<keyword evidence="7" id="KW-1185">Reference proteome</keyword>
<dbReference type="AlphaFoldDB" id="A0A2I1DV64"/>
<reference evidence="3 5" key="4">
    <citation type="submission" date="2017-10" db="EMBL/GenBank/DDBJ databases">
        <title>Genome analyses suggest a sexual origin of heterokaryosis in a supposedly ancient asexual fungus.</title>
        <authorList>
            <person name="Corradi N."/>
            <person name="Sedzielewska K."/>
            <person name="Noel J."/>
            <person name="Charron P."/>
            <person name="Farinelli L."/>
            <person name="Marton T."/>
            <person name="Kruger M."/>
            <person name="Pelin A."/>
            <person name="Brachmann A."/>
            <person name="Corradi N."/>
        </authorList>
    </citation>
    <scope>NUCLEOTIDE SEQUENCE [LARGE SCALE GENOMIC DNA]</scope>
    <source>
        <strain evidence="3 5">A1</strain>
    </source>
</reference>
<dbReference type="Proteomes" id="UP000234323">
    <property type="component" value="Unassembled WGS sequence"/>
</dbReference>
<proteinExistence type="predicted"/>
<organism evidence="1 6">
    <name type="scientific">Rhizophagus irregularis</name>
    <dbReference type="NCBI Taxonomy" id="588596"/>
    <lineage>
        <taxon>Eukaryota</taxon>
        <taxon>Fungi</taxon>
        <taxon>Fungi incertae sedis</taxon>
        <taxon>Mucoromycota</taxon>
        <taxon>Glomeromycotina</taxon>
        <taxon>Glomeromycetes</taxon>
        <taxon>Glomerales</taxon>
        <taxon>Glomeraceae</taxon>
        <taxon>Rhizophagus</taxon>
    </lineage>
</organism>
<reference evidence="1 6" key="1">
    <citation type="submission" date="2016-04" db="EMBL/GenBank/DDBJ databases">
        <title>Genome analyses suggest a sexual origin of heterokaryosis in a supposedly ancient asexual fungus.</title>
        <authorList>
            <person name="Ropars J."/>
            <person name="Sedzielewska K."/>
            <person name="Noel J."/>
            <person name="Charron P."/>
            <person name="Farinelli L."/>
            <person name="Marton T."/>
            <person name="Kruger M."/>
            <person name="Pelin A."/>
            <person name="Brachmann A."/>
            <person name="Corradi N."/>
        </authorList>
    </citation>
    <scope>NUCLEOTIDE SEQUENCE [LARGE SCALE GENOMIC DNA]</scope>
    <source>
        <strain evidence="4 7">A4</strain>
        <strain evidence="1 6">A5</strain>
    </source>
</reference>
<dbReference type="Proteomes" id="UP000232722">
    <property type="component" value="Unassembled WGS sequence"/>
</dbReference>
<dbReference type="OrthoDB" id="5046242at2759"/>
<evidence type="ECO:0000313" key="7">
    <source>
        <dbReference type="Proteomes" id="UP000234323"/>
    </source>
</evidence>
<evidence type="ECO:0000313" key="6">
    <source>
        <dbReference type="Proteomes" id="UP000232722"/>
    </source>
</evidence>
<sequence length="53" mass="6094">MTTIPKYCSDKRYVGHTTAYYCAHEGVPTYIFYAYGNKDIGPEQVTELLKQDI</sequence>
<comment type="caution">
    <text evidence="1">The sequence shown here is derived from an EMBL/GenBank/DDBJ whole genome shotgun (WGS) entry which is preliminary data.</text>
</comment>
<name>A0A2I1DV64_9GLOM</name>
<dbReference type="EMBL" id="LLXI01000017">
    <property type="protein sequence ID" value="PKY38047.1"/>
    <property type="molecule type" value="Genomic_DNA"/>
</dbReference>
<feature type="non-terminal residue" evidence="1">
    <location>
        <position position="53"/>
    </location>
</feature>
<evidence type="ECO:0000313" key="3">
    <source>
        <dbReference type="EMBL" id="PKC70989.1"/>
    </source>
</evidence>
<protein>
    <submittedName>
        <fullName evidence="1">Uncharacterized protein</fullName>
    </submittedName>
</protein>
<reference evidence="3 5" key="3">
    <citation type="submission" date="2017-10" db="EMBL/GenBank/DDBJ databases">
        <title>Extensive intraspecific genome diversity in a model arbuscular mycorrhizal fungus.</title>
        <authorList>
            <person name="Chen E.C.H."/>
            <person name="Morin E."/>
            <person name="Baudet D."/>
            <person name="Noel J."/>
            <person name="Ndikumana S."/>
            <person name="Charron P."/>
            <person name="St-Onge C."/>
            <person name="Giorgi J."/>
            <person name="Grigoriev I.V."/>
            <person name="Roux C."/>
            <person name="Martin F.M."/>
            <person name="Corradi N."/>
        </authorList>
    </citation>
    <scope>NUCLEOTIDE SEQUENCE [LARGE SCALE GENOMIC DNA]</scope>
    <source>
        <strain evidence="3 5">A1</strain>
    </source>
</reference>
<evidence type="ECO:0000313" key="4">
    <source>
        <dbReference type="EMBL" id="PKY38047.1"/>
    </source>
</evidence>
<dbReference type="EMBL" id="LLXJ01000052">
    <property type="protein sequence ID" value="PKC16311.1"/>
    <property type="molecule type" value="Genomic_DNA"/>
</dbReference>
<dbReference type="Proteomes" id="UP000232688">
    <property type="component" value="Unassembled WGS sequence"/>
</dbReference>
<evidence type="ECO:0000313" key="5">
    <source>
        <dbReference type="Proteomes" id="UP000232688"/>
    </source>
</evidence>
<evidence type="ECO:0000313" key="2">
    <source>
        <dbReference type="EMBL" id="PKC16311.1"/>
    </source>
</evidence>
<dbReference type="VEuPathDB" id="FungiDB:RhiirFUN_003125"/>
<dbReference type="EMBL" id="LLXH01000191">
    <property type="protein sequence ID" value="PKC70989.1"/>
    <property type="molecule type" value="Genomic_DNA"/>
</dbReference>
<accession>A0A2I1DV64</accession>
<evidence type="ECO:0000313" key="1">
    <source>
        <dbReference type="EMBL" id="PKC14228.1"/>
    </source>
</evidence>
<dbReference type="VEuPathDB" id="FungiDB:RhiirA1_413697"/>